<accession>A0A820W884</accession>
<keyword evidence="1" id="KW-0677">Repeat</keyword>
<proteinExistence type="predicted"/>
<dbReference type="Pfam" id="PF13424">
    <property type="entry name" value="TPR_12"/>
    <property type="match status" value="1"/>
</dbReference>
<keyword evidence="2 3" id="KW-0802">TPR repeat</keyword>
<dbReference type="PANTHER" id="PTHR45641:SF19">
    <property type="entry name" value="NEPHROCYSTIN-3"/>
    <property type="match status" value="1"/>
</dbReference>
<evidence type="ECO:0000256" key="2">
    <source>
        <dbReference type="ARBA" id="ARBA00022803"/>
    </source>
</evidence>
<name>A0A820W884_9BILA</name>
<feature type="non-terminal residue" evidence="4">
    <location>
        <position position="487"/>
    </location>
</feature>
<dbReference type="PANTHER" id="PTHR45641">
    <property type="entry name" value="TETRATRICOPEPTIDE REPEAT PROTEIN (AFU_ORTHOLOGUE AFUA_6G03870)"/>
    <property type="match status" value="1"/>
</dbReference>
<dbReference type="AlphaFoldDB" id="A0A820W884"/>
<keyword evidence="5" id="KW-1185">Reference proteome</keyword>
<evidence type="ECO:0000256" key="1">
    <source>
        <dbReference type="ARBA" id="ARBA00022737"/>
    </source>
</evidence>
<evidence type="ECO:0000313" key="4">
    <source>
        <dbReference type="EMBL" id="CAF4511687.1"/>
    </source>
</evidence>
<organism evidence="4 5">
    <name type="scientific">Rotaria socialis</name>
    <dbReference type="NCBI Taxonomy" id="392032"/>
    <lineage>
        <taxon>Eukaryota</taxon>
        <taxon>Metazoa</taxon>
        <taxon>Spiralia</taxon>
        <taxon>Gnathifera</taxon>
        <taxon>Rotifera</taxon>
        <taxon>Eurotatoria</taxon>
        <taxon>Bdelloidea</taxon>
        <taxon>Philodinida</taxon>
        <taxon>Philodinidae</taxon>
        <taxon>Rotaria</taxon>
    </lineage>
</organism>
<reference evidence="4" key="1">
    <citation type="submission" date="2021-02" db="EMBL/GenBank/DDBJ databases">
        <authorList>
            <person name="Nowell W R."/>
        </authorList>
    </citation>
    <scope>NUCLEOTIDE SEQUENCE</scope>
</reference>
<dbReference type="SMART" id="SM00028">
    <property type="entry name" value="TPR"/>
    <property type="match status" value="4"/>
</dbReference>
<dbReference type="Proteomes" id="UP000663873">
    <property type="component" value="Unassembled WGS sequence"/>
</dbReference>
<dbReference type="InterPro" id="IPR019734">
    <property type="entry name" value="TPR_rpt"/>
</dbReference>
<comment type="caution">
    <text evidence="4">The sequence shown here is derived from an EMBL/GenBank/DDBJ whole genome shotgun (WGS) entry which is preliminary data.</text>
</comment>
<dbReference type="Gene3D" id="1.25.40.10">
    <property type="entry name" value="Tetratricopeptide repeat domain"/>
    <property type="match status" value="2"/>
</dbReference>
<sequence>ANDISLAGVYSCLGLTYARQGFHGDALRAFKQTLNAQARLEYSNNNALSEIHNNIGLAYVGLGYMDEAEATFDKAVRMQLCEPKSNQQFLASIYSNIGYVHHKQKRYGEAEKAYKNAEKFFKQNTNRITHDALELSLMKAEFLTNYGRLLSVHKSTTSNRHPEDFYNEALKLYKSILSDGDPKLMQTYINIMLAFAQNKSYHEASDGDFNAAIEVWKDAYVFERKARLERALLVTTDGNSSILTTEHNRSIHEWYHKATHHYGSLSSNPNGEKCEEKNQFSTNICLGFLYAKLHNHNSAIECSAKALAVNLESDEKMIFISSLRLADIFKRRQRYDIVITNFNRALESIQLGSDEEDPVLYVEVKLARIDCHKDNQAIDTLRELYRSLQLYGSDTKYICLKTIVLDTLARYSLMQREYENFNYSIEQSIALKHGSLSQYHPSLAIDFIFQAEFHVQKAETLHGETADIGDIRRSYYREALTSYERAL</sequence>
<evidence type="ECO:0000256" key="3">
    <source>
        <dbReference type="PROSITE-ProRule" id="PRU00339"/>
    </source>
</evidence>
<evidence type="ECO:0008006" key="6">
    <source>
        <dbReference type="Google" id="ProtNLM"/>
    </source>
</evidence>
<gene>
    <name evidence="4" type="ORF">UJA718_LOCUS27030</name>
</gene>
<dbReference type="EMBL" id="CAJOBP010007306">
    <property type="protein sequence ID" value="CAF4511687.1"/>
    <property type="molecule type" value="Genomic_DNA"/>
</dbReference>
<protein>
    <recommendedName>
        <fullName evidence="6">MalT-like TPR region domain-containing protein</fullName>
    </recommendedName>
</protein>
<feature type="repeat" description="TPR" evidence="3">
    <location>
        <begin position="91"/>
        <end position="124"/>
    </location>
</feature>
<dbReference type="PROSITE" id="PS50005">
    <property type="entry name" value="TPR"/>
    <property type="match status" value="2"/>
</dbReference>
<feature type="repeat" description="TPR" evidence="3">
    <location>
        <begin position="49"/>
        <end position="82"/>
    </location>
</feature>
<dbReference type="SUPFAM" id="SSF48452">
    <property type="entry name" value="TPR-like"/>
    <property type="match status" value="2"/>
</dbReference>
<evidence type="ECO:0000313" key="5">
    <source>
        <dbReference type="Proteomes" id="UP000663873"/>
    </source>
</evidence>
<dbReference type="Pfam" id="PF13374">
    <property type="entry name" value="TPR_10"/>
    <property type="match status" value="1"/>
</dbReference>
<dbReference type="InterPro" id="IPR011990">
    <property type="entry name" value="TPR-like_helical_dom_sf"/>
</dbReference>